<dbReference type="GO" id="GO:0005524">
    <property type="term" value="F:ATP binding"/>
    <property type="evidence" value="ECO:0007669"/>
    <property type="project" value="UniProtKB-KW"/>
</dbReference>
<dbReference type="GO" id="GO:0046872">
    <property type="term" value="F:metal ion binding"/>
    <property type="evidence" value="ECO:0007669"/>
    <property type="project" value="UniProtKB-KW"/>
</dbReference>
<sequence>MDQRDAILSRLLDLHPKKIDLSLGRIERLLEAIGRPDLRLPPTIHVAGTNGKGSTLAFLRAMLEAAGKRVHVYTSPHLLRFNERIRLAAPGGGRLVEDDALTRALAFCERANGAQPVTFFEITTAAAFHLFASAPADWLLLETGLGGRYDATNVIKSPKATVVTSISLDHPEFLGETVEKIAYEKAGIFKPGVPAIIGFQSVGAGRVLEREARRVGAPLIVAGEDFHIFEENGRLVFEDELGLLDLPAPRLPGRHQHQNAAGAIAALRAVAPEIPAEAIEAGLRKAEWPARLQRLSSGHVLDLAPPGAEVWIDGGHNEDGGRVLADAMAEFEEKNPRPLALICGAQTTKDVTALLRHFVGLARMVIAVPVEGEHKSWAPEEVAAAARAQGMEARAASSLEEALALVRATAFQETPRILVAGSLYLAASVLALNGSRIE</sequence>
<evidence type="ECO:0000256" key="22">
    <source>
        <dbReference type="PIRNR" id="PIRNR001563"/>
    </source>
</evidence>
<comment type="catalytic activity">
    <reaction evidence="18">
        <text>(6S)-5,6,7,8-tetrahydrofolyl-(gamma-L-Glu)(n) + L-glutamate + ATP = (6S)-5,6,7,8-tetrahydrofolyl-(gamma-L-Glu)(n+1) + ADP + phosphate + H(+)</text>
        <dbReference type="Rhea" id="RHEA:10580"/>
        <dbReference type="Rhea" id="RHEA-COMP:14738"/>
        <dbReference type="Rhea" id="RHEA-COMP:14740"/>
        <dbReference type="ChEBI" id="CHEBI:15378"/>
        <dbReference type="ChEBI" id="CHEBI:29985"/>
        <dbReference type="ChEBI" id="CHEBI:30616"/>
        <dbReference type="ChEBI" id="CHEBI:43474"/>
        <dbReference type="ChEBI" id="CHEBI:141005"/>
        <dbReference type="ChEBI" id="CHEBI:456216"/>
        <dbReference type="EC" id="6.3.2.17"/>
    </reaction>
</comment>
<gene>
    <name evidence="25" type="ORF">H2LOC_018385</name>
</gene>
<feature type="domain" description="Mur ligase C-terminal" evidence="23">
    <location>
        <begin position="307"/>
        <end position="422"/>
    </location>
</feature>
<evidence type="ECO:0000256" key="9">
    <source>
        <dbReference type="ARBA" id="ARBA00022598"/>
    </source>
</evidence>
<evidence type="ECO:0000256" key="2">
    <source>
        <dbReference type="ARBA" id="ARBA00002714"/>
    </source>
</evidence>
<evidence type="ECO:0000256" key="4">
    <source>
        <dbReference type="ARBA" id="ARBA00005150"/>
    </source>
</evidence>
<comment type="function">
    <text evidence="2">Functions in two distinct reactions of the de novo folate biosynthetic pathway. Catalyzes the addition of a glutamate residue to dihydropteroate (7,8-dihydropteroate or H2Pte) to form dihydrofolate (7,8-dihydrofolate monoglutamate or H2Pte-Glu). Also catalyzes successive additions of L-glutamate to tetrahydrofolate or 10-formyltetrahydrofolate or 5,10-methylenetetrahydrofolate, leading to folylpolyglutamate derivatives.</text>
</comment>
<comment type="pathway">
    <text evidence="4">Cofactor biosynthesis; tetrahydrofolylpolyglutamate biosynthesis.</text>
</comment>
<dbReference type="SUPFAM" id="SSF53623">
    <property type="entry name" value="MurD-like peptide ligases, catalytic domain"/>
    <property type="match status" value="1"/>
</dbReference>
<evidence type="ECO:0000256" key="20">
    <source>
        <dbReference type="ARBA" id="ARBA00049035"/>
    </source>
</evidence>
<evidence type="ECO:0000256" key="6">
    <source>
        <dbReference type="ARBA" id="ARBA00013023"/>
    </source>
</evidence>
<dbReference type="GO" id="GO:0046654">
    <property type="term" value="P:tetrahydrofolate biosynthetic process"/>
    <property type="evidence" value="ECO:0007669"/>
    <property type="project" value="UniProtKB-UniPathway"/>
</dbReference>
<evidence type="ECO:0000256" key="1">
    <source>
        <dbReference type="ARBA" id="ARBA00001946"/>
    </source>
</evidence>
<evidence type="ECO:0000313" key="26">
    <source>
        <dbReference type="Proteomes" id="UP000309061"/>
    </source>
</evidence>
<comment type="catalytic activity">
    <reaction evidence="20">
        <text>(6R)-5,10-methylenetetrahydrofolyl-(gamma-L-Glu)(n) + L-glutamate + ATP = (6R)-5,10-methylenetetrahydrofolyl-(gamma-L-Glu)(n+1) + ADP + phosphate + H(+)</text>
        <dbReference type="Rhea" id="RHEA:51912"/>
        <dbReference type="Rhea" id="RHEA-COMP:13257"/>
        <dbReference type="Rhea" id="RHEA-COMP:13258"/>
        <dbReference type="ChEBI" id="CHEBI:15378"/>
        <dbReference type="ChEBI" id="CHEBI:29985"/>
        <dbReference type="ChEBI" id="CHEBI:30616"/>
        <dbReference type="ChEBI" id="CHEBI:43474"/>
        <dbReference type="ChEBI" id="CHEBI:136572"/>
        <dbReference type="ChEBI" id="CHEBI:456216"/>
        <dbReference type="EC" id="6.3.2.17"/>
    </reaction>
</comment>
<dbReference type="PANTHER" id="PTHR11136:SF0">
    <property type="entry name" value="DIHYDROFOLATE SYNTHETASE-RELATED"/>
    <property type="match status" value="1"/>
</dbReference>
<keyword evidence="12 22" id="KW-0067">ATP-binding</keyword>
<comment type="catalytic activity">
    <reaction evidence="19">
        <text>10-formyltetrahydrofolyl-(gamma-L-Glu)(n) + L-glutamate + ATP = 10-formyltetrahydrofolyl-(gamma-L-Glu)(n+1) + ADP + phosphate + H(+)</text>
        <dbReference type="Rhea" id="RHEA:51904"/>
        <dbReference type="Rhea" id="RHEA-COMP:13088"/>
        <dbReference type="Rhea" id="RHEA-COMP:14300"/>
        <dbReference type="ChEBI" id="CHEBI:15378"/>
        <dbReference type="ChEBI" id="CHEBI:29985"/>
        <dbReference type="ChEBI" id="CHEBI:30616"/>
        <dbReference type="ChEBI" id="CHEBI:43474"/>
        <dbReference type="ChEBI" id="CHEBI:134413"/>
        <dbReference type="ChEBI" id="CHEBI:456216"/>
        <dbReference type="EC" id="6.3.2.17"/>
    </reaction>
</comment>
<evidence type="ECO:0000259" key="24">
    <source>
        <dbReference type="Pfam" id="PF08245"/>
    </source>
</evidence>
<dbReference type="EMBL" id="CP046052">
    <property type="protein sequence ID" value="QGM47495.1"/>
    <property type="molecule type" value="Genomic_DNA"/>
</dbReference>
<comment type="cofactor">
    <cofactor evidence="1">
        <name>Mg(2+)</name>
        <dbReference type="ChEBI" id="CHEBI:18420"/>
    </cofactor>
</comment>
<dbReference type="PIRSF" id="PIRSF001563">
    <property type="entry name" value="Folylpolyglu_synth"/>
    <property type="match status" value="1"/>
</dbReference>
<dbReference type="Proteomes" id="UP000309061">
    <property type="component" value="Chromosome"/>
</dbReference>
<dbReference type="InterPro" id="IPR013221">
    <property type="entry name" value="Mur_ligase_cen"/>
</dbReference>
<keyword evidence="10" id="KW-0479">Metal-binding</keyword>
<dbReference type="GO" id="GO:0005737">
    <property type="term" value="C:cytoplasm"/>
    <property type="evidence" value="ECO:0007669"/>
    <property type="project" value="TreeGrafter"/>
</dbReference>
<evidence type="ECO:0000256" key="11">
    <source>
        <dbReference type="ARBA" id="ARBA00022741"/>
    </source>
</evidence>
<dbReference type="Pfam" id="PF02875">
    <property type="entry name" value="Mur_ligase_C"/>
    <property type="match status" value="1"/>
</dbReference>
<keyword evidence="11 22" id="KW-0547">Nucleotide-binding</keyword>
<evidence type="ECO:0000256" key="12">
    <source>
        <dbReference type="ARBA" id="ARBA00022840"/>
    </source>
</evidence>
<reference evidence="25 26" key="1">
    <citation type="submission" date="2019-11" db="EMBL/GenBank/DDBJ databases">
        <title>The genome sequence of Methylocystis heyeri.</title>
        <authorList>
            <person name="Oshkin I.Y."/>
            <person name="Miroshnikov K."/>
            <person name="Dedysh S.N."/>
        </authorList>
    </citation>
    <scope>NUCLEOTIDE SEQUENCE [LARGE SCALE GENOMIC DNA]</scope>
    <source>
        <strain evidence="25 26">H2</strain>
    </source>
</reference>
<keyword evidence="9 22" id="KW-0436">Ligase</keyword>
<dbReference type="Gene3D" id="3.90.190.20">
    <property type="entry name" value="Mur ligase, C-terminal domain"/>
    <property type="match status" value="1"/>
</dbReference>
<dbReference type="InterPro" id="IPR001645">
    <property type="entry name" value="Folylpolyglutamate_synth"/>
</dbReference>
<dbReference type="GO" id="GO:0046656">
    <property type="term" value="P:folic acid biosynthetic process"/>
    <property type="evidence" value="ECO:0007669"/>
    <property type="project" value="UniProtKB-KW"/>
</dbReference>
<keyword evidence="14" id="KW-0289">Folate biosynthesis</keyword>
<evidence type="ECO:0000256" key="18">
    <source>
        <dbReference type="ARBA" id="ARBA00047493"/>
    </source>
</evidence>
<dbReference type="InterPro" id="IPR036565">
    <property type="entry name" value="Mur-like_cat_sf"/>
</dbReference>
<evidence type="ECO:0000256" key="17">
    <source>
        <dbReference type="ARBA" id="ARBA00032510"/>
    </source>
</evidence>
<dbReference type="PANTHER" id="PTHR11136">
    <property type="entry name" value="FOLYLPOLYGLUTAMATE SYNTHASE-RELATED"/>
    <property type="match status" value="1"/>
</dbReference>
<evidence type="ECO:0000256" key="8">
    <source>
        <dbReference type="ARBA" id="ARBA00019357"/>
    </source>
</evidence>
<dbReference type="AlphaFoldDB" id="A0A6B8KKR5"/>
<evidence type="ECO:0000256" key="13">
    <source>
        <dbReference type="ARBA" id="ARBA00022842"/>
    </source>
</evidence>
<dbReference type="OrthoDB" id="9809356at2"/>
<dbReference type="SUPFAM" id="SSF53244">
    <property type="entry name" value="MurD-like peptide ligases, peptide-binding domain"/>
    <property type="match status" value="1"/>
</dbReference>
<dbReference type="Pfam" id="PF08245">
    <property type="entry name" value="Mur_ligase_M"/>
    <property type="match status" value="1"/>
</dbReference>
<feature type="domain" description="Mur ligase central" evidence="24">
    <location>
        <begin position="46"/>
        <end position="266"/>
    </location>
</feature>
<dbReference type="InterPro" id="IPR018109">
    <property type="entry name" value="Folylpolyglutamate_synth_CS"/>
</dbReference>
<dbReference type="PROSITE" id="PS01012">
    <property type="entry name" value="FOLYLPOLYGLU_SYNT_2"/>
    <property type="match status" value="1"/>
</dbReference>
<accession>A0A6B8KKR5</accession>
<keyword evidence="26" id="KW-1185">Reference proteome</keyword>
<name>A0A6B8KKR5_9HYPH</name>
<dbReference type="InterPro" id="IPR036615">
    <property type="entry name" value="Mur_ligase_C_dom_sf"/>
</dbReference>
<evidence type="ECO:0000256" key="16">
    <source>
        <dbReference type="ARBA" id="ARBA00030592"/>
    </source>
</evidence>
<comment type="catalytic activity">
    <reaction evidence="21">
        <text>7,8-dihydropteroate + L-glutamate + ATP = 7,8-dihydrofolate + ADP + phosphate + H(+)</text>
        <dbReference type="Rhea" id="RHEA:23584"/>
        <dbReference type="ChEBI" id="CHEBI:15378"/>
        <dbReference type="ChEBI" id="CHEBI:17839"/>
        <dbReference type="ChEBI" id="CHEBI:29985"/>
        <dbReference type="ChEBI" id="CHEBI:30616"/>
        <dbReference type="ChEBI" id="CHEBI:43474"/>
        <dbReference type="ChEBI" id="CHEBI:57451"/>
        <dbReference type="ChEBI" id="CHEBI:456216"/>
        <dbReference type="EC" id="6.3.2.12"/>
    </reaction>
</comment>
<dbReference type="EC" id="6.3.2.17" evidence="7"/>
<dbReference type="KEGG" id="mhey:H2LOC_018385"/>
<evidence type="ECO:0000259" key="23">
    <source>
        <dbReference type="Pfam" id="PF02875"/>
    </source>
</evidence>
<dbReference type="FunFam" id="3.40.1190.10:FF:000011">
    <property type="entry name" value="Folylpolyglutamate synthase/dihydrofolate synthase"/>
    <property type="match status" value="1"/>
</dbReference>
<dbReference type="Gene3D" id="3.40.1190.10">
    <property type="entry name" value="Mur-like, catalytic domain"/>
    <property type="match status" value="1"/>
</dbReference>
<evidence type="ECO:0000256" key="3">
    <source>
        <dbReference type="ARBA" id="ARBA00004799"/>
    </source>
</evidence>
<comment type="pathway">
    <text evidence="3">Cofactor biosynthesis; tetrahydrofolate biosynthesis; 7,8-dihydrofolate from 2-amino-4-hydroxy-6-hydroxymethyl-7,8-dihydropteridine diphosphate and 4-aminobenzoate: step 2/2.</text>
</comment>
<comment type="similarity">
    <text evidence="5 22">Belongs to the folylpolyglutamate synthase family.</text>
</comment>
<evidence type="ECO:0000256" key="10">
    <source>
        <dbReference type="ARBA" id="ARBA00022723"/>
    </source>
</evidence>
<dbReference type="GO" id="GO:0004326">
    <property type="term" value="F:tetrahydrofolylpolyglutamate synthase activity"/>
    <property type="evidence" value="ECO:0007669"/>
    <property type="project" value="UniProtKB-EC"/>
</dbReference>
<dbReference type="EC" id="6.3.2.12" evidence="6"/>
<evidence type="ECO:0000256" key="7">
    <source>
        <dbReference type="ARBA" id="ARBA00013025"/>
    </source>
</evidence>
<organism evidence="25 26">
    <name type="scientific">Methylocystis heyeri</name>
    <dbReference type="NCBI Taxonomy" id="391905"/>
    <lineage>
        <taxon>Bacteria</taxon>
        <taxon>Pseudomonadati</taxon>
        <taxon>Pseudomonadota</taxon>
        <taxon>Alphaproteobacteria</taxon>
        <taxon>Hyphomicrobiales</taxon>
        <taxon>Methylocystaceae</taxon>
        <taxon>Methylocystis</taxon>
    </lineage>
</organism>
<protein>
    <recommendedName>
        <fullName evidence="8">Dihydrofolate synthase/folylpolyglutamate synthase</fullName>
        <ecNumber evidence="6">6.3.2.12</ecNumber>
        <ecNumber evidence="7">6.3.2.17</ecNumber>
    </recommendedName>
    <alternativeName>
        <fullName evidence="17">Folylpoly-gamma-glutamate synthetase-dihydrofolate synthetase</fullName>
    </alternativeName>
    <alternativeName>
        <fullName evidence="15">Folylpolyglutamate synthetase</fullName>
    </alternativeName>
    <alternativeName>
        <fullName evidence="16">Tetrahydrofolylpolyglutamate synthase</fullName>
    </alternativeName>
</protein>
<dbReference type="UniPathway" id="UPA00077">
    <property type="reaction ID" value="UER00157"/>
</dbReference>
<keyword evidence="13" id="KW-0460">Magnesium</keyword>
<dbReference type="RefSeq" id="WP_136497270.1">
    <property type="nucleotide sequence ID" value="NZ_CP046052.1"/>
</dbReference>
<dbReference type="GO" id="GO:0008841">
    <property type="term" value="F:dihydrofolate synthase activity"/>
    <property type="evidence" value="ECO:0007669"/>
    <property type="project" value="UniProtKB-EC"/>
</dbReference>
<evidence type="ECO:0000256" key="19">
    <source>
        <dbReference type="ARBA" id="ARBA00047808"/>
    </source>
</evidence>
<evidence type="ECO:0000256" key="21">
    <source>
        <dbReference type="ARBA" id="ARBA00049161"/>
    </source>
</evidence>
<evidence type="ECO:0000313" key="25">
    <source>
        <dbReference type="EMBL" id="QGM47495.1"/>
    </source>
</evidence>
<dbReference type="NCBIfam" id="TIGR01499">
    <property type="entry name" value="folC"/>
    <property type="match status" value="1"/>
</dbReference>
<evidence type="ECO:0000256" key="15">
    <source>
        <dbReference type="ARBA" id="ARBA00030048"/>
    </source>
</evidence>
<evidence type="ECO:0000256" key="14">
    <source>
        <dbReference type="ARBA" id="ARBA00022909"/>
    </source>
</evidence>
<dbReference type="InterPro" id="IPR004101">
    <property type="entry name" value="Mur_ligase_C"/>
</dbReference>
<proteinExistence type="inferred from homology"/>
<evidence type="ECO:0000256" key="5">
    <source>
        <dbReference type="ARBA" id="ARBA00008276"/>
    </source>
</evidence>